<feature type="domain" description="Phospholipase D-like" evidence="1">
    <location>
        <begin position="67"/>
        <end position="135"/>
    </location>
</feature>
<dbReference type="SUPFAM" id="SSF56024">
    <property type="entry name" value="Phospholipase D/nuclease"/>
    <property type="match status" value="1"/>
</dbReference>
<dbReference type="Proteomes" id="UP000296862">
    <property type="component" value="Chromosome"/>
</dbReference>
<dbReference type="EMBL" id="CP038810">
    <property type="protein sequence ID" value="QBZ98865.1"/>
    <property type="molecule type" value="Genomic_DNA"/>
</dbReference>
<dbReference type="OrthoDB" id="5894983at2"/>
<proteinExistence type="predicted"/>
<dbReference type="RefSeq" id="WP_136152748.1">
    <property type="nucleotide sequence ID" value="NZ_CP038810.1"/>
</dbReference>
<accession>A0A4P7PVX7</accession>
<dbReference type="InterPro" id="IPR025202">
    <property type="entry name" value="PLD-like_dom"/>
</dbReference>
<protein>
    <recommendedName>
        <fullName evidence="1">Phospholipase D-like domain-containing protein</fullName>
    </recommendedName>
</protein>
<evidence type="ECO:0000313" key="3">
    <source>
        <dbReference type="Proteomes" id="UP000296862"/>
    </source>
</evidence>
<dbReference type="Gene3D" id="3.30.870.10">
    <property type="entry name" value="Endonuclease Chain A"/>
    <property type="match status" value="1"/>
</dbReference>
<gene>
    <name evidence="2" type="ORF">GS03_02377</name>
</gene>
<dbReference type="KEGG" id="fsn:GS03_02377"/>
<organism evidence="2 3">
    <name type="scientific">Flavobacterium sangjuense</name>
    <dbReference type="NCBI Taxonomy" id="2518177"/>
    <lineage>
        <taxon>Bacteria</taxon>
        <taxon>Pseudomonadati</taxon>
        <taxon>Bacteroidota</taxon>
        <taxon>Flavobacteriia</taxon>
        <taxon>Flavobacteriales</taxon>
        <taxon>Flavobacteriaceae</taxon>
        <taxon>Flavobacterium</taxon>
    </lineage>
</organism>
<name>A0A4P7PVX7_9FLAO</name>
<keyword evidence="3" id="KW-1185">Reference proteome</keyword>
<dbReference type="AlphaFoldDB" id="A0A4P7PVX7"/>
<sequence length="415" mass="49053">MIIHSNVKESIKKELVNAKSIWVASAMISYKGWLFLQQNLPKEASQNYLIGIDLATDPKVFEAIYTDTNLNARVYETKYTFHPKVYLIQKTDNSFTAFIGSSNTTNWGLEKNVEMNFQINDVAECQKLLVWFKNLYLKGHMIDQKFINEYKIKFKKAAGKAKEIEREINNIKAGFFNDGEMFFSKNQHEIFNGRYHRVNTPDIKKIRREVREKFLKLHQLIYPQFKAYGLSDLYSHHQSREIVSRHFFNPWSGNYINAMWLHYGKSLNHLKTYTTKDKSINKPDSFINNIRMQVIIHEDDIGIWLVLGRNNGSRKDREHFRQQMQNKVFQQKFFDALKKLGNEYWINVPDAPAIQNFKTPADLVKETNKETLEQYFIIGCNIHLQDKRLSTENISSTVLKEFSKLYLLYEMMRHV</sequence>
<dbReference type="Pfam" id="PF13091">
    <property type="entry name" value="PLDc_2"/>
    <property type="match status" value="1"/>
</dbReference>
<evidence type="ECO:0000259" key="1">
    <source>
        <dbReference type="Pfam" id="PF13091"/>
    </source>
</evidence>
<reference evidence="2 3" key="1">
    <citation type="submission" date="2019-04" db="EMBL/GenBank/DDBJ databases">
        <title>Flavobacterium sp. GS03.</title>
        <authorList>
            <person name="Kim H."/>
        </authorList>
    </citation>
    <scope>NUCLEOTIDE SEQUENCE [LARGE SCALE GENOMIC DNA]</scope>
    <source>
        <strain evidence="2 3">GS03</strain>
    </source>
</reference>
<evidence type="ECO:0000313" key="2">
    <source>
        <dbReference type="EMBL" id="QBZ98865.1"/>
    </source>
</evidence>